<proteinExistence type="predicted"/>
<protein>
    <submittedName>
        <fullName evidence="2">Uncharacterized protein</fullName>
    </submittedName>
</protein>
<dbReference type="EMBL" id="JABSTV010001245">
    <property type="protein sequence ID" value="KAH7983303.1"/>
    <property type="molecule type" value="Genomic_DNA"/>
</dbReference>
<dbReference type="Proteomes" id="UP000821837">
    <property type="component" value="Chromosome 1"/>
</dbReference>
<feature type="region of interest" description="Disordered" evidence="1">
    <location>
        <begin position="86"/>
        <end position="119"/>
    </location>
</feature>
<evidence type="ECO:0000313" key="2">
    <source>
        <dbReference type="EMBL" id="KAH7983303.1"/>
    </source>
</evidence>
<evidence type="ECO:0000256" key="1">
    <source>
        <dbReference type="SAM" id="MobiDB-lite"/>
    </source>
</evidence>
<comment type="caution">
    <text evidence="2">The sequence shown here is derived from an EMBL/GenBank/DDBJ whole genome shotgun (WGS) entry which is preliminary data.</text>
</comment>
<evidence type="ECO:0000313" key="3">
    <source>
        <dbReference type="Proteomes" id="UP000821837"/>
    </source>
</evidence>
<gene>
    <name evidence="2" type="ORF">HPB52_010733</name>
</gene>
<organism evidence="2 3">
    <name type="scientific">Rhipicephalus sanguineus</name>
    <name type="common">Brown dog tick</name>
    <name type="synonym">Ixodes sanguineus</name>
    <dbReference type="NCBI Taxonomy" id="34632"/>
    <lineage>
        <taxon>Eukaryota</taxon>
        <taxon>Metazoa</taxon>
        <taxon>Ecdysozoa</taxon>
        <taxon>Arthropoda</taxon>
        <taxon>Chelicerata</taxon>
        <taxon>Arachnida</taxon>
        <taxon>Acari</taxon>
        <taxon>Parasitiformes</taxon>
        <taxon>Ixodida</taxon>
        <taxon>Ixodoidea</taxon>
        <taxon>Ixodidae</taxon>
        <taxon>Rhipicephalinae</taxon>
        <taxon>Rhipicephalus</taxon>
        <taxon>Rhipicephalus</taxon>
    </lineage>
</organism>
<keyword evidence="3" id="KW-1185">Reference proteome</keyword>
<accession>A0A9D4T9H2</accession>
<reference evidence="2" key="1">
    <citation type="journal article" date="2020" name="Cell">
        <title>Large-Scale Comparative Analyses of Tick Genomes Elucidate Their Genetic Diversity and Vector Capacities.</title>
        <authorList>
            <consortium name="Tick Genome and Microbiome Consortium (TIGMIC)"/>
            <person name="Jia N."/>
            <person name="Wang J."/>
            <person name="Shi W."/>
            <person name="Du L."/>
            <person name="Sun Y."/>
            <person name="Zhan W."/>
            <person name="Jiang J.F."/>
            <person name="Wang Q."/>
            <person name="Zhang B."/>
            <person name="Ji P."/>
            <person name="Bell-Sakyi L."/>
            <person name="Cui X.M."/>
            <person name="Yuan T.T."/>
            <person name="Jiang B.G."/>
            <person name="Yang W.F."/>
            <person name="Lam T.T."/>
            <person name="Chang Q.C."/>
            <person name="Ding S.J."/>
            <person name="Wang X.J."/>
            <person name="Zhu J.G."/>
            <person name="Ruan X.D."/>
            <person name="Zhao L."/>
            <person name="Wei J.T."/>
            <person name="Ye R.Z."/>
            <person name="Que T.C."/>
            <person name="Du C.H."/>
            <person name="Zhou Y.H."/>
            <person name="Cheng J.X."/>
            <person name="Dai P.F."/>
            <person name="Guo W.B."/>
            <person name="Han X.H."/>
            <person name="Huang E.J."/>
            <person name="Li L.F."/>
            <person name="Wei W."/>
            <person name="Gao Y.C."/>
            <person name="Liu J.Z."/>
            <person name="Shao H.Z."/>
            <person name="Wang X."/>
            <person name="Wang C.C."/>
            <person name="Yang T.C."/>
            <person name="Huo Q.B."/>
            <person name="Li W."/>
            <person name="Chen H.Y."/>
            <person name="Chen S.E."/>
            <person name="Zhou L.G."/>
            <person name="Ni X.B."/>
            <person name="Tian J.H."/>
            <person name="Sheng Y."/>
            <person name="Liu T."/>
            <person name="Pan Y.S."/>
            <person name="Xia L.Y."/>
            <person name="Li J."/>
            <person name="Zhao F."/>
            <person name="Cao W.C."/>
        </authorList>
    </citation>
    <scope>NUCLEOTIDE SEQUENCE</scope>
    <source>
        <strain evidence="2">Rsan-2018</strain>
    </source>
</reference>
<reference evidence="2" key="2">
    <citation type="submission" date="2021-09" db="EMBL/GenBank/DDBJ databases">
        <authorList>
            <person name="Jia N."/>
            <person name="Wang J."/>
            <person name="Shi W."/>
            <person name="Du L."/>
            <person name="Sun Y."/>
            <person name="Zhan W."/>
            <person name="Jiang J."/>
            <person name="Wang Q."/>
            <person name="Zhang B."/>
            <person name="Ji P."/>
            <person name="Sakyi L.B."/>
            <person name="Cui X."/>
            <person name="Yuan T."/>
            <person name="Jiang B."/>
            <person name="Yang W."/>
            <person name="Lam T.T.-Y."/>
            <person name="Chang Q."/>
            <person name="Ding S."/>
            <person name="Wang X."/>
            <person name="Zhu J."/>
            <person name="Ruan X."/>
            <person name="Zhao L."/>
            <person name="Wei J."/>
            <person name="Que T."/>
            <person name="Du C."/>
            <person name="Cheng J."/>
            <person name="Dai P."/>
            <person name="Han X."/>
            <person name="Huang E."/>
            <person name="Gao Y."/>
            <person name="Liu J."/>
            <person name="Shao H."/>
            <person name="Ye R."/>
            <person name="Li L."/>
            <person name="Wei W."/>
            <person name="Wang X."/>
            <person name="Wang C."/>
            <person name="Huo Q."/>
            <person name="Li W."/>
            <person name="Guo W."/>
            <person name="Chen H."/>
            <person name="Chen S."/>
            <person name="Zhou L."/>
            <person name="Zhou L."/>
            <person name="Ni X."/>
            <person name="Tian J."/>
            <person name="Zhou Y."/>
            <person name="Sheng Y."/>
            <person name="Liu T."/>
            <person name="Pan Y."/>
            <person name="Xia L."/>
            <person name="Li J."/>
            <person name="Zhao F."/>
            <person name="Cao W."/>
        </authorList>
    </citation>
    <scope>NUCLEOTIDE SEQUENCE</scope>
    <source>
        <strain evidence="2">Rsan-2018</strain>
        <tissue evidence="2">Larvae</tissue>
    </source>
</reference>
<name>A0A9D4T9H2_RHISA</name>
<sequence>MKCRVLSAASIRTSPACQAEQLAIALALLRSDRVDIYTNSTTALRAFSTGAVCENVARALDANGDELAQARARGLGGCAGHWGAGVPDGTGNRGAPLLHTKDAQERRRRRGADGGTFTK</sequence>
<dbReference type="AlphaFoldDB" id="A0A9D4T9H2"/>